<gene>
    <name evidence="4" type="ORF">FTUN_3074</name>
</gene>
<evidence type="ECO:0000313" key="4">
    <source>
        <dbReference type="EMBL" id="QJW95525.1"/>
    </source>
</evidence>
<keyword evidence="1" id="KW-0596">Phosphopantetheine</keyword>
<sequence length="87" mass="9119">MTPTADDVRQWLVGRVAHLTGLPVAEVDAHAPLTRYGLDSVALIALAADCEKWLGCEFRDNPLADDPTIDALARALAARVAGPKGAG</sequence>
<dbReference type="InterPro" id="IPR020806">
    <property type="entry name" value="PKS_PP-bd"/>
</dbReference>
<dbReference type="SUPFAM" id="SSF47336">
    <property type="entry name" value="ACP-like"/>
    <property type="match status" value="1"/>
</dbReference>
<keyword evidence="2" id="KW-0597">Phosphoprotein</keyword>
<dbReference type="GO" id="GO:0031177">
    <property type="term" value="F:phosphopantetheine binding"/>
    <property type="evidence" value="ECO:0007669"/>
    <property type="project" value="InterPro"/>
</dbReference>
<reference evidence="5" key="1">
    <citation type="submission" date="2020-05" db="EMBL/GenBank/DDBJ databases">
        <title>Frigoriglobus tundricola gen. nov., sp. nov., a psychrotolerant cellulolytic planctomycete of the family Gemmataceae with two divergent copies of 16S rRNA gene.</title>
        <authorList>
            <person name="Kulichevskaya I.S."/>
            <person name="Ivanova A.A."/>
            <person name="Naumoff D.G."/>
            <person name="Beletsky A.V."/>
            <person name="Rijpstra W.I.C."/>
            <person name="Sinninghe Damste J.S."/>
            <person name="Mardanov A.V."/>
            <person name="Ravin N.V."/>
            <person name="Dedysh S.N."/>
        </authorList>
    </citation>
    <scope>NUCLEOTIDE SEQUENCE [LARGE SCALE GENOMIC DNA]</scope>
    <source>
        <strain evidence="5">PL17</strain>
    </source>
</reference>
<dbReference type="SMART" id="SM00823">
    <property type="entry name" value="PKS_PP"/>
    <property type="match status" value="1"/>
</dbReference>
<protein>
    <recommendedName>
        <fullName evidence="3">Carrier domain-containing protein</fullName>
    </recommendedName>
</protein>
<dbReference type="Gene3D" id="1.10.1200.10">
    <property type="entry name" value="ACP-like"/>
    <property type="match status" value="1"/>
</dbReference>
<dbReference type="Proteomes" id="UP000503447">
    <property type="component" value="Chromosome"/>
</dbReference>
<dbReference type="InterPro" id="IPR009081">
    <property type="entry name" value="PP-bd_ACP"/>
</dbReference>
<dbReference type="AlphaFoldDB" id="A0A6M5YNH4"/>
<dbReference type="PROSITE" id="PS50075">
    <property type="entry name" value="CARRIER"/>
    <property type="match status" value="1"/>
</dbReference>
<evidence type="ECO:0000259" key="3">
    <source>
        <dbReference type="PROSITE" id="PS50075"/>
    </source>
</evidence>
<evidence type="ECO:0000256" key="1">
    <source>
        <dbReference type="ARBA" id="ARBA00022450"/>
    </source>
</evidence>
<evidence type="ECO:0000256" key="2">
    <source>
        <dbReference type="ARBA" id="ARBA00022553"/>
    </source>
</evidence>
<dbReference type="EMBL" id="CP053452">
    <property type="protein sequence ID" value="QJW95525.1"/>
    <property type="molecule type" value="Genomic_DNA"/>
</dbReference>
<dbReference type="KEGG" id="ftj:FTUN_3074"/>
<accession>A0A6M5YNH4</accession>
<dbReference type="InterPro" id="IPR036736">
    <property type="entry name" value="ACP-like_sf"/>
</dbReference>
<dbReference type="Pfam" id="PF00550">
    <property type="entry name" value="PP-binding"/>
    <property type="match status" value="1"/>
</dbReference>
<organism evidence="4 5">
    <name type="scientific">Frigoriglobus tundricola</name>
    <dbReference type="NCBI Taxonomy" id="2774151"/>
    <lineage>
        <taxon>Bacteria</taxon>
        <taxon>Pseudomonadati</taxon>
        <taxon>Planctomycetota</taxon>
        <taxon>Planctomycetia</taxon>
        <taxon>Gemmatales</taxon>
        <taxon>Gemmataceae</taxon>
        <taxon>Frigoriglobus</taxon>
    </lineage>
</organism>
<proteinExistence type="predicted"/>
<feature type="domain" description="Carrier" evidence="3">
    <location>
        <begin position="3"/>
        <end position="80"/>
    </location>
</feature>
<name>A0A6M5YNH4_9BACT</name>
<keyword evidence="5" id="KW-1185">Reference proteome</keyword>
<evidence type="ECO:0000313" key="5">
    <source>
        <dbReference type="Proteomes" id="UP000503447"/>
    </source>
</evidence>
<dbReference type="RefSeq" id="WP_171471291.1">
    <property type="nucleotide sequence ID" value="NZ_CP053452.2"/>
</dbReference>